<accession>A0A1H6MCJ0</accession>
<dbReference type="EMBL" id="CDSC02000378">
    <property type="protein sequence ID" value="SEH96769.1"/>
    <property type="molecule type" value="Genomic_DNA"/>
</dbReference>
<organism evidence="1 2">
    <name type="scientific">Bathymodiolus azoricus thioautotrophic gill symbiont</name>
    <dbReference type="NCBI Taxonomy" id="235205"/>
    <lineage>
        <taxon>Bacteria</taxon>
        <taxon>Pseudomonadati</taxon>
        <taxon>Pseudomonadota</taxon>
        <taxon>Gammaproteobacteria</taxon>
        <taxon>sulfur-oxidizing symbionts</taxon>
    </lineage>
</organism>
<evidence type="ECO:0000313" key="1">
    <source>
        <dbReference type="EMBL" id="SEH96769.1"/>
    </source>
</evidence>
<gene>
    <name evidence="1" type="ORF">BAZSYMA_ACONTIG168713_2</name>
</gene>
<sequence length="45" mass="5213">MLWYLTEVPLMWITMILMKNSHLPKHSQAFATVVALQRIVLTLSS</sequence>
<reference evidence="2" key="1">
    <citation type="submission" date="2016-06" db="EMBL/GenBank/DDBJ databases">
        <authorList>
            <person name="Petersen J."/>
            <person name="Sayavedra L."/>
        </authorList>
    </citation>
    <scope>NUCLEOTIDE SEQUENCE [LARGE SCALE GENOMIC DNA]</scope>
    <source>
        <strain evidence="2">BazSymA</strain>
    </source>
</reference>
<evidence type="ECO:0000313" key="2">
    <source>
        <dbReference type="Proteomes" id="UP000198988"/>
    </source>
</evidence>
<dbReference type="Proteomes" id="UP000198988">
    <property type="component" value="Unassembled WGS sequence"/>
</dbReference>
<dbReference type="AlphaFoldDB" id="A0A1H6MCJ0"/>
<protein>
    <submittedName>
        <fullName evidence="1">Uncharacterized protein</fullName>
    </submittedName>
</protein>
<name>A0A1H6MCJ0_9GAMM</name>
<proteinExistence type="predicted"/>